<dbReference type="Pfam" id="PF09169">
    <property type="entry name" value="BRCA-2_helical"/>
    <property type="match status" value="1"/>
</dbReference>
<evidence type="ECO:0000256" key="2">
    <source>
        <dbReference type="SAM" id="MobiDB-lite"/>
    </source>
</evidence>
<comment type="caution">
    <text evidence="5">The sequence shown here is derived from an EMBL/GenBank/DDBJ whole genome shotgun (WGS) entry which is preliminary data.</text>
</comment>
<evidence type="ECO:0000259" key="4">
    <source>
        <dbReference type="Pfam" id="PF09169"/>
    </source>
</evidence>
<name>A0AAV0V2S8_9STRA</name>
<accession>A0AAV0V2S8</accession>
<evidence type="ECO:0000313" key="5">
    <source>
        <dbReference type="EMBL" id="CAI5743444.1"/>
    </source>
</evidence>
<dbReference type="GO" id="GO:0000724">
    <property type="term" value="P:double-strand break repair via homologous recombination"/>
    <property type="evidence" value="ECO:0007669"/>
    <property type="project" value="InterPro"/>
</dbReference>
<gene>
    <name evidence="5" type="ORF">PDE001_LOCUS8716</name>
</gene>
<keyword evidence="1" id="KW-0175">Coiled coil</keyword>
<feature type="region of interest" description="Disordered" evidence="2">
    <location>
        <begin position="48"/>
        <end position="85"/>
    </location>
</feature>
<dbReference type="GO" id="GO:0006355">
    <property type="term" value="P:regulation of DNA-templated transcription"/>
    <property type="evidence" value="ECO:0007669"/>
    <property type="project" value="TreeGrafter"/>
</dbReference>
<sequence>MQDNSDARWCDVFGELLVFKQDFDTTMHILMFQDEKVARLSLEDSPSKTIERGKRAKTRRNCPSTLHSPSKKRRRSETSQTRRGEALSLFQSVSTSFYGEFYDERDQMREDKVIQGIKTESDVVIESLATDLRELNDQELVPSLFSTGSGKTVSVSKSRLQAYEEKLNSEEEAVPGSMAMVPSLFSTGSGKTVSVSKSRLQAYEEKLNSEEEAVPGSMAMVPSLFSTGSGKTVSVSKSRLQAYEEKLNSAEEAVPGSLAMVPSLFSTGSGKTVSVSKSRLQAYEEKLNSEEEAVPGSMAMVPSLFSTGSGKTVSVSKSRLQAYEEKLNSEEEAVPGSMAMVPSLFSTGSGKTVSVSKSRLQAYEEKLNSEEEAVPGSMAMVPSLFSTGSGKTVSVSKSRLQAYEEKLDSEEVLLVASMDTDNASARYARLDTSGLGGTTNGADGVRLGKWGITGLATRNQPKMLGGSRERLMPLCGVADDPALVDRSRGPTLPPDRSRESVCHQIELHSRRGRGLGCIDKENVHPESLLDRLTTAVESSKAWRPGLSLKKPILRSVIKYREHQFIRHQGMAKRALKPSINPRAKMVGKGQFHPPLPRKRLCANDSEGFRELGPHPAALRSKKQKVIAVEAQPFAYQETMKVSLTFLMRLHEDRSRVEKSYELDRREVLNCISAENAADVCFSRDGNLMCSSEASYDKALFTGPRELYRQLKARKQIVKRMGATFAWFLNHYRWIVWKLAAMERSFPRLLLKKYLTKDQVLKQITYRHQRDLNDAQRSILKKVLNRDASSLSCMVLCIAAVLPFPAKTNSSVDQELPACWNLALVLTDGWYSVYAVPDSPLAAVLWKLNAMSGIVGTKLATWNASLQNSVEGIDPLECAIVSESQWKNPLLAKENLAEWPYLHLRYNSTRRVRFETRLGVEKLRNVIPPKLRQGKQQQSQLTFALLKSIPLKSLEIGGGTVRSVRIRVTRVSPLLHIQAKEWTLGPRILCREHLPLYFELRSEYGRAAMQEKHQQESLDSPVGDWPGDDQIDIPPPTPYVKVDVECTHNFANDCLGLGCGILTIWRPSEELLSGGIKEGVEYFVSSLTVNWKLDGGRGHNAFVQLSSTKHSSFEEVHDETFPSDDESKDAQLNQCQRVCLDVQQATMNYRANFEEGLNGRKNERRPTIDVCVCVVLVAARETQDDSTLSDKRQAEVSLLDPAIKPKESRYVEHVFVTDQSCHLMSIRVSGMNVSMPKKTSNSPLNHTSSSSFNFRRGSKSIWKEGTVLCLSGLEVSHYDEHLRVLDCVLVESTEIVSFPSKNSLFWKYFNLLQREAGIFATRAFSTHVLPSLSKFATAVMQLKKYVERDILGMDFVLSQECDESHVEKVKQEQLTQDLQVQEEGGGDATDTKRDDKASSTRCRQLTWETNVIKIMLMIEASKFAFPSDVIAFACVNIRTDDDVFRMLYLTREAMVSMQTLLKHAEHCRQGDEANETDSDLVQNVTDLLGKVKLRNTDFIFRFEVRQSINERLINSWKPWERLHASYWIAENVTATPSQTLR</sequence>
<proteinExistence type="predicted"/>
<keyword evidence="6" id="KW-1185">Reference proteome</keyword>
<feature type="coiled-coil region" evidence="1">
    <location>
        <begin position="153"/>
        <end position="373"/>
    </location>
</feature>
<feature type="region of interest" description="Disordered" evidence="2">
    <location>
        <begin position="1375"/>
        <end position="1398"/>
    </location>
</feature>
<dbReference type="InterPro" id="IPR012340">
    <property type="entry name" value="NA-bd_OB-fold"/>
</dbReference>
<feature type="domain" description="Breast cancer type 2 susceptibility protein helical" evidence="4">
    <location>
        <begin position="702"/>
        <end position="769"/>
    </location>
</feature>
<protein>
    <submittedName>
        <fullName evidence="5">Uncharacterized protein</fullName>
    </submittedName>
</protein>
<feature type="compositionally biased region" description="Basic and acidic residues" evidence="2">
    <location>
        <begin position="76"/>
        <end position="85"/>
    </location>
</feature>
<dbReference type="InterPro" id="IPR036315">
    <property type="entry name" value="BRCA2_hlx_sf"/>
</dbReference>
<reference evidence="5" key="1">
    <citation type="submission" date="2022-12" db="EMBL/GenBank/DDBJ databases">
        <authorList>
            <person name="Webb A."/>
        </authorList>
    </citation>
    <scope>NUCLEOTIDE SEQUENCE</scope>
    <source>
        <strain evidence="5">Pd1</strain>
    </source>
</reference>
<organism evidence="5 6">
    <name type="scientific">Peronospora destructor</name>
    <dbReference type="NCBI Taxonomy" id="86335"/>
    <lineage>
        <taxon>Eukaryota</taxon>
        <taxon>Sar</taxon>
        <taxon>Stramenopiles</taxon>
        <taxon>Oomycota</taxon>
        <taxon>Peronosporomycetes</taxon>
        <taxon>Peronosporales</taxon>
        <taxon>Peronosporaceae</taxon>
        <taxon>Peronospora</taxon>
    </lineage>
</organism>
<dbReference type="SUPFAM" id="SSF50249">
    <property type="entry name" value="Nucleic acid-binding proteins"/>
    <property type="match status" value="2"/>
</dbReference>
<dbReference type="InterPro" id="IPR015525">
    <property type="entry name" value="BRCA2"/>
</dbReference>
<dbReference type="InterPro" id="IPR015252">
    <property type="entry name" value="BRCA2_hlx"/>
</dbReference>
<dbReference type="InterPro" id="IPR015187">
    <property type="entry name" value="BRCA2_OB_1"/>
</dbReference>
<feature type="compositionally biased region" description="Basic and acidic residues" evidence="2">
    <location>
        <begin position="1388"/>
        <end position="1397"/>
    </location>
</feature>
<dbReference type="Gene3D" id="2.40.50.140">
    <property type="entry name" value="Nucleic acid-binding proteins"/>
    <property type="match status" value="2"/>
</dbReference>
<evidence type="ECO:0000259" key="3">
    <source>
        <dbReference type="Pfam" id="PF09103"/>
    </source>
</evidence>
<evidence type="ECO:0000256" key="1">
    <source>
        <dbReference type="SAM" id="Coils"/>
    </source>
</evidence>
<dbReference type="PANTHER" id="PTHR11289:SF0">
    <property type="entry name" value="BREAST CANCER TYPE 2 SUSCEPTIBILITY PROTEIN"/>
    <property type="match status" value="1"/>
</dbReference>
<dbReference type="SUPFAM" id="SSF81872">
    <property type="entry name" value="BRCA2 helical domain"/>
    <property type="match status" value="1"/>
</dbReference>
<dbReference type="PANTHER" id="PTHR11289">
    <property type="entry name" value="BREAST CANCER TYPE 2 SUSCEPTIBILITY PROTEIN BRCA2"/>
    <property type="match status" value="1"/>
</dbReference>
<dbReference type="Pfam" id="PF09103">
    <property type="entry name" value="BRCA-2_OB1"/>
    <property type="match status" value="1"/>
</dbReference>
<feature type="domain" description="BRCA2 OB1" evidence="3">
    <location>
        <begin position="777"/>
        <end position="920"/>
    </location>
</feature>
<evidence type="ECO:0000313" key="6">
    <source>
        <dbReference type="Proteomes" id="UP001162029"/>
    </source>
</evidence>
<dbReference type="EMBL" id="CANTFM010001871">
    <property type="protein sequence ID" value="CAI5743444.1"/>
    <property type="molecule type" value="Genomic_DNA"/>
</dbReference>
<dbReference type="Proteomes" id="UP001162029">
    <property type="component" value="Unassembled WGS sequence"/>
</dbReference>